<evidence type="ECO:0000313" key="3">
    <source>
        <dbReference type="EMBL" id="QXI39050.1"/>
    </source>
</evidence>
<dbReference type="Proteomes" id="UP000633418">
    <property type="component" value="Chromosome"/>
</dbReference>
<feature type="domain" description="FecR N-terminal" evidence="2">
    <location>
        <begin position="13"/>
        <end position="54"/>
    </location>
</feature>
<gene>
    <name evidence="3" type="ORF">HU772_002860</name>
</gene>
<keyword evidence="4" id="KW-1185">Reference proteome</keyword>
<dbReference type="GO" id="GO:0016989">
    <property type="term" value="F:sigma factor antagonist activity"/>
    <property type="evidence" value="ECO:0007669"/>
    <property type="project" value="TreeGrafter"/>
</dbReference>
<dbReference type="Gene3D" id="2.60.120.1440">
    <property type="match status" value="1"/>
</dbReference>
<reference evidence="3 4" key="2">
    <citation type="journal article" date="2021" name="Microorganisms">
        <title>The Ever-Expanding Pseudomonas Genus: Description of 43 New Species and Partition of the Pseudomonas putida Group.</title>
        <authorList>
            <person name="Girard L."/>
            <person name="Lood C."/>
            <person name="Hofte M."/>
            <person name="Vandamme P."/>
            <person name="Rokni-Zadeh H."/>
            <person name="van Noort V."/>
            <person name="Lavigne R."/>
            <person name="De Mot R."/>
        </authorList>
    </citation>
    <scope>NUCLEOTIDE SEQUENCE [LARGE SCALE GENOMIC DNA]</scope>
    <source>
        <strain evidence="3 4">RW9S1A</strain>
    </source>
</reference>
<evidence type="ECO:0000259" key="1">
    <source>
        <dbReference type="Pfam" id="PF04773"/>
    </source>
</evidence>
<feature type="domain" description="FecR protein" evidence="1">
    <location>
        <begin position="107"/>
        <end position="202"/>
    </location>
</feature>
<dbReference type="EMBL" id="CP077095">
    <property type="protein sequence ID" value="QXI39050.1"/>
    <property type="molecule type" value="Genomic_DNA"/>
</dbReference>
<dbReference type="RefSeq" id="WP_186657331.1">
    <property type="nucleotide sequence ID" value="NZ_CP077095.1"/>
</dbReference>
<protein>
    <submittedName>
        <fullName evidence="3">FecR family protein</fullName>
    </submittedName>
</protein>
<dbReference type="PANTHER" id="PTHR30273">
    <property type="entry name" value="PERIPLASMIC SIGNAL SENSOR AND SIGMA FACTOR ACTIVATOR FECR-RELATED"/>
    <property type="match status" value="1"/>
</dbReference>
<dbReference type="PIRSF" id="PIRSF018266">
    <property type="entry name" value="FecR"/>
    <property type="match status" value="1"/>
</dbReference>
<reference evidence="3 4" key="1">
    <citation type="journal article" date="2020" name="Microorganisms">
        <title>Reliable Identification of Environmental Pseudomonas Isolates Using the rpoD Gene.</title>
        <authorList>
            <consortium name="The Broad Institute Genome Sequencing Platform"/>
            <person name="Girard L."/>
            <person name="Lood C."/>
            <person name="Rokni-Zadeh H."/>
            <person name="van Noort V."/>
            <person name="Lavigne R."/>
            <person name="De Mot R."/>
        </authorList>
    </citation>
    <scope>NUCLEOTIDE SEQUENCE [LARGE SCALE GENOMIC DNA]</scope>
    <source>
        <strain evidence="3 4">RW9S1A</strain>
    </source>
</reference>
<dbReference type="KEGG" id="pxn:HU772_002860"/>
<accession>A0A9E6PY80</accession>
<dbReference type="Pfam" id="PF04773">
    <property type="entry name" value="FecR"/>
    <property type="match status" value="1"/>
</dbReference>
<organism evidence="3 4">
    <name type="scientific">Pseudomonas xantholysinigenes</name>
    <dbReference type="NCBI Taxonomy" id="2745490"/>
    <lineage>
        <taxon>Bacteria</taxon>
        <taxon>Pseudomonadati</taxon>
        <taxon>Pseudomonadota</taxon>
        <taxon>Gammaproteobacteria</taxon>
        <taxon>Pseudomonadales</taxon>
        <taxon>Pseudomonadaceae</taxon>
        <taxon>Pseudomonas</taxon>
    </lineage>
</organism>
<name>A0A9E6PY80_9PSED</name>
<dbReference type="InterPro" id="IPR006860">
    <property type="entry name" value="FecR"/>
</dbReference>
<proteinExistence type="predicted"/>
<sequence>MTDQPIAQAVLAQAAAWLLLLQEGPLTPAQRAELERWRNADPQHERAWKRAQRLLVRLGGLPPTLARHTLERTGGNSRRAVLRGLAVLLAVAPLGWWLSRRGEYRADYQTNVGERRDVLLVDGSQVSLNSATALALRFDAKQRLLHLEQGEIYIVTAPDPQAPARPLRVQTEQGIMQALGTRFSVRQLPRETLLTVHEGAVQVQGAQPTVVQAGQQVRFSQARVGPPEPASEGQLAWRNGLLLAQDMPLWQWIQELMRHTDQAVACEPSLADLPVSGTYPLDDLPLALAMLAQTYRVRMRHEGRHVLISP</sequence>
<evidence type="ECO:0000259" key="2">
    <source>
        <dbReference type="Pfam" id="PF16220"/>
    </source>
</evidence>
<dbReference type="Pfam" id="PF16220">
    <property type="entry name" value="DUF4880"/>
    <property type="match status" value="1"/>
</dbReference>
<dbReference type="InterPro" id="IPR012373">
    <property type="entry name" value="Ferrdict_sens_TM"/>
</dbReference>
<evidence type="ECO:0000313" key="4">
    <source>
        <dbReference type="Proteomes" id="UP000633418"/>
    </source>
</evidence>
<dbReference type="InterPro" id="IPR032623">
    <property type="entry name" value="FecR_N"/>
</dbReference>
<dbReference type="PANTHER" id="PTHR30273:SF2">
    <property type="entry name" value="PROTEIN FECR"/>
    <property type="match status" value="1"/>
</dbReference>
<dbReference type="AlphaFoldDB" id="A0A9E6PY80"/>
<dbReference type="Gene3D" id="3.55.50.30">
    <property type="match status" value="1"/>
</dbReference>